<keyword evidence="4 6" id="KW-1133">Transmembrane helix</keyword>
<dbReference type="Pfam" id="PF07690">
    <property type="entry name" value="MFS_1"/>
    <property type="match status" value="1"/>
</dbReference>
<feature type="transmembrane region" description="Helical" evidence="6">
    <location>
        <begin position="154"/>
        <end position="177"/>
    </location>
</feature>
<feature type="transmembrane region" description="Helical" evidence="6">
    <location>
        <begin position="317"/>
        <end position="337"/>
    </location>
</feature>
<dbReference type="InterPro" id="IPR011701">
    <property type="entry name" value="MFS"/>
</dbReference>
<feature type="transmembrane region" description="Helical" evidence="6">
    <location>
        <begin position="438"/>
        <end position="460"/>
    </location>
</feature>
<dbReference type="PANTHER" id="PTHR23501">
    <property type="entry name" value="MAJOR FACILITATOR SUPERFAMILY"/>
    <property type="match status" value="1"/>
</dbReference>
<evidence type="ECO:0000259" key="7">
    <source>
        <dbReference type="PROSITE" id="PS50850"/>
    </source>
</evidence>
<comment type="subcellular location">
    <subcellularLocation>
        <location evidence="1">Cell inner membrane</location>
        <topology evidence="1">Multi-pass membrane protein</topology>
    </subcellularLocation>
</comment>
<feature type="transmembrane region" description="Helical" evidence="6">
    <location>
        <begin position="287"/>
        <end position="305"/>
    </location>
</feature>
<evidence type="ECO:0000256" key="5">
    <source>
        <dbReference type="ARBA" id="ARBA00023136"/>
    </source>
</evidence>
<proteinExistence type="predicted"/>
<organism evidence="8 9">
    <name type="scientific">Kutzneria chonburiensis</name>
    <dbReference type="NCBI Taxonomy" id="1483604"/>
    <lineage>
        <taxon>Bacteria</taxon>
        <taxon>Bacillati</taxon>
        <taxon>Actinomycetota</taxon>
        <taxon>Actinomycetes</taxon>
        <taxon>Pseudonocardiales</taxon>
        <taxon>Pseudonocardiaceae</taxon>
        <taxon>Kutzneria</taxon>
    </lineage>
</organism>
<dbReference type="PROSITE" id="PS50850">
    <property type="entry name" value="MFS"/>
    <property type="match status" value="1"/>
</dbReference>
<comment type="caution">
    <text evidence="8">The sequence shown here is derived from an EMBL/GenBank/DDBJ whole genome shotgun (WGS) entry which is preliminary data.</text>
</comment>
<keyword evidence="2" id="KW-0813">Transport</keyword>
<dbReference type="Gene3D" id="1.20.1250.20">
    <property type="entry name" value="MFS general substrate transporter like domains"/>
    <property type="match status" value="2"/>
</dbReference>
<feature type="transmembrane region" description="Helical" evidence="6">
    <location>
        <begin position="115"/>
        <end position="134"/>
    </location>
</feature>
<reference evidence="8 9" key="1">
    <citation type="submission" date="2024-09" db="EMBL/GenBank/DDBJ databases">
        <authorList>
            <person name="Sun Q."/>
            <person name="Mori K."/>
        </authorList>
    </citation>
    <scope>NUCLEOTIDE SEQUENCE [LARGE SCALE GENOMIC DNA]</scope>
    <source>
        <strain evidence="8 9">TBRC 1432</strain>
    </source>
</reference>
<keyword evidence="9" id="KW-1185">Reference proteome</keyword>
<dbReference type="PANTHER" id="PTHR23501:SF191">
    <property type="entry name" value="VACUOLAR BASIC AMINO ACID TRANSPORTER 4"/>
    <property type="match status" value="1"/>
</dbReference>
<feature type="transmembrane region" description="Helical" evidence="6">
    <location>
        <begin position="411"/>
        <end position="432"/>
    </location>
</feature>
<accession>A0ABV6MYE7</accession>
<feature type="transmembrane region" description="Helical" evidence="6">
    <location>
        <begin position="371"/>
        <end position="390"/>
    </location>
</feature>
<gene>
    <name evidence="8" type="ORF">ACFFH7_25455</name>
</gene>
<evidence type="ECO:0000256" key="2">
    <source>
        <dbReference type="ARBA" id="ARBA00022448"/>
    </source>
</evidence>
<evidence type="ECO:0000256" key="6">
    <source>
        <dbReference type="SAM" id="Phobius"/>
    </source>
</evidence>
<feature type="transmembrane region" description="Helical" evidence="6">
    <location>
        <begin position="344"/>
        <end position="365"/>
    </location>
</feature>
<feature type="transmembrane region" description="Helical" evidence="6">
    <location>
        <begin position="183"/>
        <end position="203"/>
    </location>
</feature>
<dbReference type="InterPro" id="IPR020846">
    <property type="entry name" value="MFS_dom"/>
</dbReference>
<dbReference type="RefSeq" id="WP_273936390.1">
    <property type="nucleotide sequence ID" value="NZ_CP097263.1"/>
</dbReference>
<evidence type="ECO:0000313" key="8">
    <source>
        <dbReference type="EMBL" id="MFC0544876.1"/>
    </source>
</evidence>
<evidence type="ECO:0000256" key="3">
    <source>
        <dbReference type="ARBA" id="ARBA00022692"/>
    </source>
</evidence>
<sequence length="470" mass="49161">MTSPDRAVRRGRFDPSPEQIGFGPRFVTAVSLGSVLNPINSSIIAIALVSIGQAFGVGTDTTAWLVSGLYLATAIGQPTMGKLADRLGPRRIYLVGLALVAIGGVLGFLGNSIWLLVVARVVIGVGTSAAYPAAMAMVRRQSARLDRPTPGGVLGALAIAGQASMAIGPPLGGLLIAVGGWPWTFLVNLPLALVGLVFALLWLPRDEPGFDHGQGAAWHALDPPGLALFTAAMSTLLIFLMRPAVADLYLLGIAVVLLVVLVWWELRARLPFIDVRMLARNRPLSVTYLRYAVTLLVTYGFIYGWTQWLEQAAGQTAAVTGGVLTAMFVVAVPLSALGSRGRQVLRPLVIGTVALVVGSCWLLLFDAHTPIWAFVGVSAVFGVSNGLNIVGNQAAMYGQAPADQIGTAAGLLRTAQYLGAILSTSLISISYGQRATDAGLHTLAAVLAAASALLLVATVFDRGLRRDGTA</sequence>
<keyword evidence="3 6" id="KW-0812">Transmembrane</keyword>
<keyword evidence="5 6" id="KW-0472">Membrane</keyword>
<feature type="transmembrane region" description="Helical" evidence="6">
    <location>
        <begin position="248"/>
        <end position="266"/>
    </location>
</feature>
<dbReference type="SUPFAM" id="SSF103473">
    <property type="entry name" value="MFS general substrate transporter"/>
    <property type="match status" value="1"/>
</dbReference>
<feature type="domain" description="Major facilitator superfamily (MFS) profile" evidence="7">
    <location>
        <begin position="26"/>
        <end position="463"/>
    </location>
</feature>
<name>A0ABV6MYE7_9PSEU</name>
<evidence type="ECO:0000256" key="1">
    <source>
        <dbReference type="ARBA" id="ARBA00004429"/>
    </source>
</evidence>
<evidence type="ECO:0000313" key="9">
    <source>
        <dbReference type="Proteomes" id="UP001589810"/>
    </source>
</evidence>
<evidence type="ECO:0000256" key="4">
    <source>
        <dbReference type="ARBA" id="ARBA00022989"/>
    </source>
</evidence>
<protein>
    <submittedName>
        <fullName evidence="8">MFS transporter</fullName>
    </submittedName>
</protein>
<dbReference type="CDD" id="cd17321">
    <property type="entry name" value="MFS_MMR_MDR_like"/>
    <property type="match status" value="1"/>
</dbReference>
<feature type="transmembrane region" description="Helical" evidence="6">
    <location>
        <begin position="92"/>
        <end position="109"/>
    </location>
</feature>
<dbReference type="Proteomes" id="UP001589810">
    <property type="component" value="Unassembled WGS sequence"/>
</dbReference>
<dbReference type="EMBL" id="JBHLUD010000008">
    <property type="protein sequence ID" value="MFC0544876.1"/>
    <property type="molecule type" value="Genomic_DNA"/>
</dbReference>
<feature type="transmembrane region" description="Helical" evidence="6">
    <location>
        <begin position="224"/>
        <end position="242"/>
    </location>
</feature>
<dbReference type="InterPro" id="IPR036259">
    <property type="entry name" value="MFS_trans_sf"/>
</dbReference>